<feature type="transmembrane region" description="Helical" evidence="11">
    <location>
        <begin position="136"/>
        <end position="154"/>
    </location>
</feature>
<dbReference type="PANTHER" id="PTHR43562">
    <property type="entry name" value="NAPA-TYPE SODIUM/HYDROGEN ANTIPORTER"/>
    <property type="match status" value="1"/>
</dbReference>
<feature type="transmembrane region" description="Helical" evidence="11">
    <location>
        <begin position="6"/>
        <end position="27"/>
    </location>
</feature>
<keyword evidence="9" id="KW-0739">Sodium transport</keyword>
<keyword evidence="4 11" id="KW-0812">Transmembrane</keyword>
<evidence type="ECO:0000256" key="9">
    <source>
        <dbReference type="ARBA" id="ARBA00023201"/>
    </source>
</evidence>
<reference evidence="13" key="1">
    <citation type="submission" date="2013-08" db="EMBL/GenBank/DDBJ databases">
        <authorList>
            <person name="Mendez C."/>
            <person name="Richter M."/>
            <person name="Ferrer M."/>
            <person name="Sanchez J."/>
        </authorList>
    </citation>
    <scope>NUCLEOTIDE SEQUENCE</scope>
</reference>
<keyword evidence="5 11" id="KW-1133">Transmembrane helix</keyword>
<protein>
    <submittedName>
        <fullName evidence="13">Cation/H+ exchanger</fullName>
    </submittedName>
</protein>
<feature type="transmembrane region" description="Helical" evidence="11">
    <location>
        <begin position="189"/>
        <end position="209"/>
    </location>
</feature>
<keyword evidence="2" id="KW-0813">Transport</keyword>
<feature type="transmembrane region" description="Helical" evidence="11">
    <location>
        <begin position="253"/>
        <end position="272"/>
    </location>
</feature>
<name>T1C889_9ZZZZ</name>
<evidence type="ECO:0000256" key="11">
    <source>
        <dbReference type="SAM" id="Phobius"/>
    </source>
</evidence>
<comment type="caution">
    <text evidence="13">The sequence shown here is derived from an EMBL/GenBank/DDBJ whole genome shotgun (WGS) entry which is preliminary data.</text>
</comment>
<dbReference type="GO" id="GO:1902600">
    <property type="term" value="P:proton transmembrane transport"/>
    <property type="evidence" value="ECO:0007669"/>
    <property type="project" value="InterPro"/>
</dbReference>
<dbReference type="GO" id="GO:0006814">
    <property type="term" value="P:sodium ion transport"/>
    <property type="evidence" value="ECO:0007669"/>
    <property type="project" value="UniProtKB-KW"/>
</dbReference>
<evidence type="ECO:0000313" key="13">
    <source>
        <dbReference type="EMBL" id="EQD77153.1"/>
    </source>
</evidence>
<keyword evidence="7" id="KW-0406">Ion transport</keyword>
<feature type="transmembrane region" description="Helical" evidence="11">
    <location>
        <begin position="229"/>
        <end position="247"/>
    </location>
</feature>
<gene>
    <name evidence="13" type="ORF">B1B_01222</name>
</gene>
<dbReference type="GO" id="GO:0015297">
    <property type="term" value="F:antiporter activity"/>
    <property type="evidence" value="ECO:0007669"/>
    <property type="project" value="UniProtKB-KW"/>
</dbReference>
<reference evidence="13" key="2">
    <citation type="journal article" date="2014" name="ISME J.">
        <title>Microbial stratification in low pH oxic and suboxic macroscopic growths along an acid mine drainage.</title>
        <authorList>
            <person name="Mendez-Garcia C."/>
            <person name="Mesa V."/>
            <person name="Sprenger R.R."/>
            <person name="Richter M."/>
            <person name="Diez M.S."/>
            <person name="Solano J."/>
            <person name="Bargiela R."/>
            <person name="Golyshina O.V."/>
            <person name="Manteca A."/>
            <person name="Ramos J.L."/>
            <person name="Gallego J.R."/>
            <person name="Llorente I."/>
            <person name="Martins Dos Santos V.A."/>
            <person name="Jensen O.N."/>
            <person name="Pelaez A.I."/>
            <person name="Sanchez J."/>
            <person name="Ferrer M."/>
        </authorList>
    </citation>
    <scope>NUCLEOTIDE SEQUENCE</scope>
</reference>
<feature type="non-terminal residue" evidence="13">
    <location>
        <position position="1"/>
    </location>
</feature>
<keyword evidence="6" id="KW-0915">Sodium</keyword>
<accession>T1C889</accession>
<dbReference type="Pfam" id="PF00999">
    <property type="entry name" value="Na_H_Exchanger"/>
    <property type="match status" value="1"/>
</dbReference>
<evidence type="ECO:0000256" key="2">
    <source>
        <dbReference type="ARBA" id="ARBA00022448"/>
    </source>
</evidence>
<evidence type="ECO:0000256" key="10">
    <source>
        <dbReference type="SAM" id="MobiDB-lite"/>
    </source>
</evidence>
<dbReference type="AlphaFoldDB" id="T1C889"/>
<feature type="domain" description="Cation/H+ exchanger transmembrane" evidence="12">
    <location>
        <begin position="5"/>
        <end position="276"/>
    </location>
</feature>
<evidence type="ECO:0000256" key="7">
    <source>
        <dbReference type="ARBA" id="ARBA00023065"/>
    </source>
</evidence>
<keyword evidence="8 11" id="KW-0472">Membrane</keyword>
<organism evidence="13">
    <name type="scientific">mine drainage metagenome</name>
    <dbReference type="NCBI Taxonomy" id="410659"/>
    <lineage>
        <taxon>unclassified sequences</taxon>
        <taxon>metagenomes</taxon>
        <taxon>ecological metagenomes</taxon>
    </lineage>
</organism>
<feature type="transmembrane region" description="Helical" evidence="11">
    <location>
        <begin position="75"/>
        <end position="93"/>
    </location>
</feature>
<dbReference type="PANTHER" id="PTHR43562:SF3">
    <property type="entry name" value="SODIUM ION_PROTON EXCHANGER (EUROFUNG)"/>
    <property type="match status" value="1"/>
</dbReference>
<dbReference type="InterPro" id="IPR038770">
    <property type="entry name" value="Na+/solute_symporter_sf"/>
</dbReference>
<dbReference type="EMBL" id="AUZY01000861">
    <property type="protein sequence ID" value="EQD77153.1"/>
    <property type="molecule type" value="Genomic_DNA"/>
</dbReference>
<sequence>GVSNYLAGLFVGIALVATSVGIVAHVLESHRLLEGPEGRLILTAAVIEDIIAFVALAILLGFARGQSSVDLSYQVGLVVVMAVGLVALTIYVTGPIVRRYLSRAPSEPSGEKPISNGPFVLALLLCLGAGALAESFALAAIVGAFLAGIAMGDVAPRYGLARSFGALNEFLVPFFFLFIGLQISGSDLLAVWPLALIVTGIAVAAKIGAGALDSREHGWQGGLEIGTAMVARGEVGIIIAVSAYQLGALDSDYYTAIVVMAILTAIIGPWMFDRVLRRRRNSARNPGRDPTGGSEDPAPATSRRVPQA</sequence>
<evidence type="ECO:0000256" key="8">
    <source>
        <dbReference type="ARBA" id="ARBA00023136"/>
    </source>
</evidence>
<dbReference type="InterPro" id="IPR006153">
    <property type="entry name" value="Cation/H_exchanger_TM"/>
</dbReference>
<evidence type="ECO:0000256" key="1">
    <source>
        <dbReference type="ARBA" id="ARBA00004141"/>
    </source>
</evidence>
<proteinExistence type="predicted"/>
<feature type="transmembrane region" description="Helical" evidence="11">
    <location>
        <begin position="166"/>
        <end position="183"/>
    </location>
</feature>
<comment type="subcellular location">
    <subcellularLocation>
        <location evidence="1">Membrane</location>
        <topology evidence="1">Multi-pass membrane protein</topology>
    </subcellularLocation>
</comment>
<evidence type="ECO:0000256" key="5">
    <source>
        <dbReference type="ARBA" id="ARBA00022989"/>
    </source>
</evidence>
<dbReference type="GO" id="GO:0016020">
    <property type="term" value="C:membrane"/>
    <property type="evidence" value="ECO:0007669"/>
    <property type="project" value="UniProtKB-SubCell"/>
</dbReference>
<evidence type="ECO:0000256" key="4">
    <source>
        <dbReference type="ARBA" id="ARBA00022692"/>
    </source>
</evidence>
<evidence type="ECO:0000259" key="12">
    <source>
        <dbReference type="Pfam" id="PF00999"/>
    </source>
</evidence>
<dbReference type="Gene3D" id="1.20.1530.20">
    <property type="match status" value="1"/>
</dbReference>
<evidence type="ECO:0000256" key="3">
    <source>
        <dbReference type="ARBA" id="ARBA00022449"/>
    </source>
</evidence>
<keyword evidence="3" id="KW-0050">Antiport</keyword>
<evidence type="ECO:0000256" key="6">
    <source>
        <dbReference type="ARBA" id="ARBA00023053"/>
    </source>
</evidence>
<feature type="region of interest" description="Disordered" evidence="10">
    <location>
        <begin position="282"/>
        <end position="308"/>
    </location>
</feature>
<feature type="transmembrane region" description="Helical" evidence="11">
    <location>
        <begin position="39"/>
        <end position="63"/>
    </location>
</feature>